<dbReference type="RefSeq" id="WP_242338239.1">
    <property type="nucleotide sequence ID" value="NZ_CP071872.1"/>
</dbReference>
<protein>
    <submittedName>
        <fullName evidence="4">Thioesterase family protein</fullName>
    </submittedName>
</protein>
<dbReference type="InterPro" id="IPR029069">
    <property type="entry name" value="HotDog_dom_sf"/>
</dbReference>
<dbReference type="Pfam" id="PF13622">
    <property type="entry name" value="4HBT_3"/>
    <property type="match status" value="1"/>
</dbReference>
<keyword evidence="5" id="KW-1185">Reference proteome</keyword>
<gene>
    <name evidence="4" type="ORF">J4032_35020</name>
</gene>
<dbReference type="InterPro" id="IPR042171">
    <property type="entry name" value="Acyl-CoA_hotdog"/>
</dbReference>
<dbReference type="Proteomes" id="UP000828924">
    <property type="component" value="Chromosome"/>
</dbReference>
<evidence type="ECO:0000313" key="5">
    <source>
        <dbReference type="Proteomes" id="UP000828924"/>
    </source>
</evidence>
<dbReference type="SUPFAM" id="SSF54637">
    <property type="entry name" value="Thioesterase/thiol ester dehydrase-isomerase"/>
    <property type="match status" value="1"/>
</dbReference>
<dbReference type="EMBL" id="CP071872">
    <property type="protein sequence ID" value="UNM15995.1"/>
    <property type="molecule type" value="Genomic_DNA"/>
</dbReference>
<feature type="compositionally biased region" description="Basic and acidic residues" evidence="1">
    <location>
        <begin position="12"/>
        <end position="26"/>
    </location>
</feature>
<dbReference type="Pfam" id="PF20789">
    <property type="entry name" value="4HBT_3C"/>
    <property type="match status" value="1"/>
</dbReference>
<reference evidence="4 5" key="1">
    <citation type="submission" date="2021-03" db="EMBL/GenBank/DDBJ databases">
        <title>Complete genome of Streptomyces formicae strain 1H-GS9 (DSM 100524).</title>
        <authorList>
            <person name="Atanasov K.E."/>
            <person name="Altabella T."/>
            <person name="Ferrer A."/>
        </authorList>
    </citation>
    <scope>NUCLEOTIDE SEQUENCE [LARGE SCALE GENOMIC DNA]</scope>
    <source>
        <strain evidence="4 5">1H-GS9</strain>
    </source>
</reference>
<evidence type="ECO:0000259" key="2">
    <source>
        <dbReference type="Pfam" id="PF13622"/>
    </source>
</evidence>
<name>A0ABY3WZN0_9ACTN</name>
<proteinExistence type="predicted"/>
<dbReference type="Gene3D" id="2.40.160.210">
    <property type="entry name" value="Acyl-CoA thioesterase, double hotdog domain"/>
    <property type="match status" value="1"/>
</dbReference>
<evidence type="ECO:0000313" key="4">
    <source>
        <dbReference type="EMBL" id="UNM15995.1"/>
    </source>
</evidence>
<organism evidence="4 5">
    <name type="scientific">Streptomyces formicae</name>
    <dbReference type="NCBI Taxonomy" id="1616117"/>
    <lineage>
        <taxon>Bacteria</taxon>
        <taxon>Bacillati</taxon>
        <taxon>Actinomycetota</taxon>
        <taxon>Actinomycetes</taxon>
        <taxon>Kitasatosporales</taxon>
        <taxon>Streptomycetaceae</taxon>
        <taxon>Streptomyces</taxon>
    </lineage>
</organism>
<dbReference type="InterPro" id="IPR049450">
    <property type="entry name" value="ACOT8-like_C"/>
</dbReference>
<dbReference type="InterPro" id="IPR049449">
    <property type="entry name" value="TesB_ACOT8-like_N"/>
</dbReference>
<feature type="domain" description="Acyl-CoA thioesterase-like N-terminal HotDog" evidence="2">
    <location>
        <begin position="25"/>
        <end position="108"/>
    </location>
</feature>
<evidence type="ECO:0000259" key="3">
    <source>
        <dbReference type="Pfam" id="PF20789"/>
    </source>
</evidence>
<evidence type="ECO:0000256" key="1">
    <source>
        <dbReference type="SAM" id="MobiDB-lite"/>
    </source>
</evidence>
<feature type="region of interest" description="Disordered" evidence="1">
    <location>
        <begin position="1"/>
        <end position="38"/>
    </location>
</feature>
<accession>A0ABY3WZN0</accession>
<sequence length="266" mass="28961">MADQAPQAFFERISESRFAPTEHTRGPWDAGSQHAGPPAALLGRALEERPGARGDMRLARVTYEIVRPVPIRPLEVTTTVLRSGRSVELAEAALTPQGEAEPVMFARALRIRTLDEPGPAVAEGPRLPSPGETAETPFFAVPWDVGYHTSMDTRFTEGTFREQGPGTCWMRMRLPLVAGEEVRPLDRVLIAADSGNGISNVLDFGRHVFVNADLTVHLHRHPVGEWVCVEARTSVDPAGIGLADSRLHDEKGPIGRGAQSLFVAPR</sequence>
<feature type="domain" description="Acyl-CoA thioesterase-like C-terminal" evidence="3">
    <location>
        <begin position="134"/>
        <end position="263"/>
    </location>
</feature>